<keyword evidence="4" id="KW-1185">Reference proteome</keyword>
<feature type="transmembrane region" description="Helical" evidence="1">
    <location>
        <begin position="293"/>
        <end position="313"/>
    </location>
</feature>
<reference evidence="3" key="1">
    <citation type="submission" date="2023-07" db="EMBL/GenBank/DDBJ databases">
        <authorList>
            <consortium name="AG Swart"/>
            <person name="Singh M."/>
            <person name="Singh A."/>
            <person name="Seah K."/>
            <person name="Emmerich C."/>
        </authorList>
    </citation>
    <scope>NUCLEOTIDE SEQUENCE</scope>
    <source>
        <strain evidence="3">DP1</strain>
    </source>
</reference>
<dbReference type="AlphaFoldDB" id="A0AAD1U1H4"/>
<feature type="chain" id="PRO_5042137820" evidence="2">
    <location>
        <begin position="20"/>
        <end position="523"/>
    </location>
</feature>
<sequence length="523" mass="60411">MAIVIPMMIACLWITPCKADLRLVTSEDTLYVYDGPIDDQEPLFSQEISGFRNYDFFNRNNSIPGRACYIFETGFPKELIREKCINQIDTWTGNWILILPFETNNFQETLQDLPKSFPTIQSVIFTYIAAPEITGPAPSQNQPQIISFARTSELANITEKAVPKSDQYFFKHKHKYIEYCDVMKPAFKFYLITISTWGLITVFHILWTWILRKDYSQHLQKILLFIPVFFAGYSLIDYVYFMSCPWITANGVQYLQIVQIALVTIFNTLFVGLTCFISKGWSIVRNSFTREELSSITMIVGIFYLVYSAYFIASDISSLRVVIVVILILMYLWVALTCLKNSIVNIRTLKSHIAVTGPEEVIMKSLKLKKYLMQHFCIITMLFYLNKIIHSALKAFIDDNVTVRNIIIANLFIELLIVGYFLLIFRTRKWPEYFSLDIFYQRIGNGDSDENLPTSIILNAVTSSQWVNNPESKDCMINGDEADTLGKYKYKTPQVGVLVNTSDKENCKLFKLLRDEEILSDSE</sequence>
<dbReference type="EMBL" id="CAMPGE010001384">
    <property type="protein sequence ID" value="CAI2360168.1"/>
    <property type="molecule type" value="Genomic_DNA"/>
</dbReference>
<evidence type="ECO:0000313" key="4">
    <source>
        <dbReference type="Proteomes" id="UP001295684"/>
    </source>
</evidence>
<accession>A0AAD1U1H4</accession>
<feature type="transmembrane region" description="Helical" evidence="1">
    <location>
        <begin position="189"/>
        <end position="210"/>
    </location>
</feature>
<dbReference type="PANTHER" id="PTHR36329">
    <property type="entry name" value="TRANSMEMBRANE PROTEIN"/>
    <property type="match status" value="1"/>
</dbReference>
<keyword evidence="1" id="KW-0812">Transmembrane</keyword>
<keyword evidence="1" id="KW-1133">Transmembrane helix</keyword>
<feature type="signal peptide" evidence="2">
    <location>
        <begin position="1"/>
        <end position="19"/>
    </location>
</feature>
<evidence type="ECO:0000256" key="1">
    <source>
        <dbReference type="SAM" id="Phobius"/>
    </source>
</evidence>
<dbReference type="Proteomes" id="UP001295684">
    <property type="component" value="Unassembled WGS sequence"/>
</dbReference>
<proteinExistence type="predicted"/>
<feature type="transmembrane region" description="Helical" evidence="1">
    <location>
        <begin position="372"/>
        <end position="393"/>
    </location>
</feature>
<keyword evidence="2" id="KW-0732">Signal</keyword>
<dbReference type="PANTHER" id="PTHR36329:SF1">
    <property type="entry name" value="TRANSMEMBRANE PROTEIN"/>
    <property type="match status" value="1"/>
</dbReference>
<gene>
    <name evidence="3" type="ORF">ECRASSUSDP1_LOCUS1466</name>
</gene>
<keyword evidence="1" id="KW-0472">Membrane</keyword>
<comment type="caution">
    <text evidence="3">The sequence shown here is derived from an EMBL/GenBank/DDBJ whole genome shotgun (WGS) entry which is preliminary data.</text>
</comment>
<feature type="transmembrane region" description="Helical" evidence="1">
    <location>
        <begin position="222"/>
        <end position="242"/>
    </location>
</feature>
<evidence type="ECO:0000256" key="2">
    <source>
        <dbReference type="SAM" id="SignalP"/>
    </source>
</evidence>
<organism evidence="3 4">
    <name type="scientific">Euplotes crassus</name>
    <dbReference type="NCBI Taxonomy" id="5936"/>
    <lineage>
        <taxon>Eukaryota</taxon>
        <taxon>Sar</taxon>
        <taxon>Alveolata</taxon>
        <taxon>Ciliophora</taxon>
        <taxon>Intramacronucleata</taxon>
        <taxon>Spirotrichea</taxon>
        <taxon>Hypotrichia</taxon>
        <taxon>Euplotida</taxon>
        <taxon>Euplotidae</taxon>
        <taxon>Moneuplotes</taxon>
    </lineage>
</organism>
<feature type="transmembrane region" description="Helical" evidence="1">
    <location>
        <begin position="405"/>
        <end position="425"/>
    </location>
</feature>
<feature type="transmembrane region" description="Helical" evidence="1">
    <location>
        <begin position="254"/>
        <end position="281"/>
    </location>
</feature>
<protein>
    <submittedName>
        <fullName evidence="3">Uncharacterized protein</fullName>
    </submittedName>
</protein>
<name>A0AAD1U1H4_EUPCR</name>
<evidence type="ECO:0000313" key="3">
    <source>
        <dbReference type="EMBL" id="CAI2360168.1"/>
    </source>
</evidence>
<feature type="transmembrane region" description="Helical" evidence="1">
    <location>
        <begin position="319"/>
        <end position="339"/>
    </location>
</feature>